<dbReference type="AlphaFoldDB" id="A8MES5"/>
<dbReference type="eggNOG" id="COG0697">
    <property type="taxonomic scope" value="Bacteria"/>
</dbReference>
<proteinExistence type="inferred from homology"/>
<keyword evidence="10" id="KW-1185">Reference proteome</keyword>
<dbReference type="HOGENOM" id="CLU_033863_21_2_9"/>
<dbReference type="EMBL" id="CP000853">
    <property type="protein sequence ID" value="ABW18404.1"/>
    <property type="molecule type" value="Genomic_DNA"/>
</dbReference>
<feature type="transmembrane region" description="Helical" evidence="7">
    <location>
        <begin position="224"/>
        <end position="242"/>
    </location>
</feature>
<evidence type="ECO:0000256" key="4">
    <source>
        <dbReference type="ARBA" id="ARBA00022692"/>
    </source>
</evidence>
<dbReference type="InterPro" id="IPR000620">
    <property type="entry name" value="EamA_dom"/>
</dbReference>
<feature type="transmembrane region" description="Helical" evidence="7">
    <location>
        <begin position="35"/>
        <end position="56"/>
    </location>
</feature>
<feature type="transmembrane region" description="Helical" evidence="7">
    <location>
        <begin position="254"/>
        <end position="274"/>
    </location>
</feature>
<name>A8MES5_ALKOO</name>
<feature type="domain" description="EamA" evidence="8">
    <location>
        <begin position="7"/>
        <end position="153"/>
    </location>
</feature>
<evidence type="ECO:0000259" key="8">
    <source>
        <dbReference type="Pfam" id="PF00892"/>
    </source>
</evidence>
<accession>A8MES5</accession>
<keyword evidence="6 7" id="KW-0472">Membrane</keyword>
<dbReference type="InterPro" id="IPR037185">
    <property type="entry name" value="EmrE-like"/>
</dbReference>
<keyword evidence="5 7" id="KW-1133">Transmembrane helix</keyword>
<keyword evidence="4 7" id="KW-0812">Transmembrane</keyword>
<protein>
    <recommendedName>
        <fullName evidence="8">EamA domain-containing protein</fullName>
    </recommendedName>
</protein>
<dbReference type="GO" id="GO:0005886">
    <property type="term" value="C:plasma membrane"/>
    <property type="evidence" value="ECO:0007669"/>
    <property type="project" value="UniProtKB-SubCell"/>
</dbReference>
<evidence type="ECO:0000256" key="1">
    <source>
        <dbReference type="ARBA" id="ARBA00004651"/>
    </source>
</evidence>
<dbReference type="STRING" id="350688.Clos_0855"/>
<dbReference type="InterPro" id="IPR051258">
    <property type="entry name" value="Diverse_Substrate_Transporter"/>
</dbReference>
<organism evidence="9 10">
    <name type="scientific">Alkaliphilus oremlandii (strain OhILAs)</name>
    <name type="common">Clostridium oremlandii (strain OhILAs)</name>
    <dbReference type="NCBI Taxonomy" id="350688"/>
    <lineage>
        <taxon>Bacteria</taxon>
        <taxon>Bacillati</taxon>
        <taxon>Bacillota</taxon>
        <taxon>Clostridia</taxon>
        <taxon>Peptostreptococcales</taxon>
        <taxon>Natronincolaceae</taxon>
        <taxon>Alkaliphilus</taxon>
    </lineage>
</organism>
<gene>
    <name evidence="9" type="ordered locus">Clos_0855</name>
</gene>
<feature type="domain" description="EamA" evidence="8">
    <location>
        <begin position="163"/>
        <end position="296"/>
    </location>
</feature>
<feature type="transmembrane region" description="Helical" evidence="7">
    <location>
        <begin position="83"/>
        <end position="101"/>
    </location>
</feature>
<evidence type="ECO:0000313" key="10">
    <source>
        <dbReference type="Proteomes" id="UP000000269"/>
    </source>
</evidence>
<feature type="transmembrane region" description="Helical" evidence="7">
    <location>
        <begin position="138"/>
        <end position="154"/>
    </location>
</feature>
<dbReference type="OrthoDB" id="9804865at2"/>
<evidence type="ECO:0000256" key="7">
    <source>
        <dbReference type="SAM" id="Phobius"/>
    </source>
</evidence>
<dbReference type="PANTHER" id="PTHR42920">
    <property type="entry name" value="OS03G0707200 PROTEIN-RELATED"/>
    <property type="match status" value="1"/>
</dbReference>
<dbReference type="KEGG" id="aoe:Clos_0855"/>
<dbReference type="PANTHER" id="PTHR42920:SF5">
    <property type="entry name" value="EAMA DOMAIN-CONTAINING PROTEIN"/>
    <property type="match status" value="1"/>
</dbReference>
<feature type="transmembrane region" description="Helical" evidence="7">
    <location>
        <begin position="166"/>
        <end position="182"/>
    </location>
</feature>
<feature type="transmembrane region" description="Helical" evidence="7">
    <location>
        <begin position="113"/>
        <end position="131"/>
    </location>
</feature>
<dbReference type="Pfam" id="PF00892">
    <property type="entry name" value="EamA"/>
    <property type="match status" value="2"/>
</dbReference>
<feature type="transmembrane region" description="Helical" evidence="7">
    <location>
        <begin position="194"/>
        <end position="212"/>
    </location>
</feature>
<evidence type="ECO:0000313" key="9">
    <source>
        <dbReference type="EMBL" id="ABW18404.1"/>
    </source>
</evidence>
<reference evidence="10" key="1">
    <citation type="submission" date="2007-10" db="EMBL/GenBank/DDBJ databases">
        <title>Complete genome of Alkaliphilus oremlandii OhILAs.</title>
        <authorList>
            <person name="Copeland A."/>
            <person name="Lucas S."/>
            <person name="Lapidus A."/>
            <person name="Barry K."/>
            <person name="Detter J.C."/>
            <person name="Glavina del Rio T."/>
            <person name="Hammon N."/>
            <person name="Israni S."/>
            <person name="Dalin E."/>
            <person name="Tice H."/>
            <person name="Pitluck S."/>
            <person name="Chain P."/>
            <person name="Malfatti S."/>
            <person name="Shin M."/>
            <person name="Vergez L."/>
            <person name="Schmutz J."/>
            <person name="Larimer F."/>
            <person name="Land M."/>
            <person name="Hauser L."/>
            <person name="Kyrpides N."/>
            <person name="Mikhailova N."/>
            <person name="Stolz J.F."/>
            <person name="Dawson A."/>
            <person name="Fisher E."/>
            <person name="Crable B."/>
            <person name="Perera E."/>
            <person name="Lisak J."/>
            <person name="Ranganathan M."/>
            <person name="Basu P."/>
            <person name="Richardson P."/>
        </authorList>
    </citation>
    <scope>NUCLEOTIDE SEQUENCE [LARGE SCALE GENOMIC DNA]</scope>
    <source>
        <strain evidence="10">OhILAs</strain>
    </source>
</reference>
<evidence type="ECO:0000256" key="6">
    <source>
        <dbReference type="ARBA" id="ARBA00023136"/>
    </source>
</evidence>
<dbReference type="RefSeq" id="WP_012158716.1">
    <property type="nucleotide sequence ID" value="NC_009922.1"/>
</dbReference>
<evidence type="ECO:0000256" key="5">
    <source>
        <dbReference type="ARBA" id="ARBA00022989"/>
    </source>
</evidence>
<comment type="similarity">
    <text evidence="2">Belongs to the EamA transporter family.</text>
</comment>
<dbReference type="SUPFAM" id="SSF103481">
    <property type="entry name" value="Multidrug resistance efflux transporter EmrE"/>
    <property type="match status" value="2"/>
</dbReference>
<keyword evidence="3" id="KW-1003">Cell membrane</keyword>
<evidence type="ECO:0000256" key="3">
    <source>
        <dbReference type="ARBA" id="ARBA00022475"/>
    </source>
</evidence>
<sequence>MNNKIIRGEILLIITAIIWGTSFVAQRVGMELIGPFTFTATRFLVGTLSLIPIILITDKVNKKEEENKTENKTEAETGIRKELLIGGIACGLALFSGISFQQAGLQYTTAGKAGFITALYIVLVPLLGLFLKKKVDKNVWIGLILAVMALYLLCFTEDFSISKGDLIVLCGTVFWAIHILVIDHFAPKVNGLKMSCIQFFTAGILSLIIAFFTETIEMSAILNSAGPILYTGIVVVGVAYTFQIIGQRGTNPTVAAIILSMESVFAVVSGMVLLGESMSLKEILGCILMLAAVLITQIQPTKSNVEIEEKA</sequence>
<dbReference type="Proteomes" id="UP000000269">
    <property type="component" value="Chromosome"/>
</dbReference>
<comment type="subcellular location">
    <subcellularLocation>
        <location evidence="1">Cell membrane</location>
        <topology evidence="1">Multi-pass membrane protein</topology>
    </subcellularLocation>
</comment>
<evidence type="ECO:0000256" key="2">
    <source>
        <dbReference type="ARBA" id="ARBA00007362"/>
    </source>
</evidence>